<keyword evidence="3" id="KW-1185">Reference proteome</keyword>
<accession>A0AAD9THA3</accession>
<dbReference type="Proteomes" id="UP001280121">
    <property type="component" value="Unassembled WGS sequence"/>
</dbReference>
<name>A0AAD9THA3_9ROSI</name>
<evidence type="ECO:0000256" key="1">
    <source>
        <dbReference type="SAM" id="MobiDB-lite"/>
    </source>
</evidence>
<protein>
    <submittedName>
        <fullName evidence="2">Uncharacterized protein</fullName>
    </submittedName>
</protein>
<feature type="region of interest" description="Disordered" evidence="1">
    <location>
        <begin position="93"/>
        <end position="117"/>
    </location>
</feature>
<dbReference type="AlphaFoldDB" id="A0AAD9THA3"/>
<evidence type="ECO:0000313" key="2">
    <source>
        <dbReference type="EMBL" id="KAK2635603.1"/>
    </source>
</evidence>
<proteinExistence type="predicted"/>
<organism evidence="2 3">
    <name type="scientific">Dipteronia dyeriana</name>
    <dbReference type="NCBI Taxonomy" id="168575"/>
    <lineage>
        <taxon>Eukaryota</taxon>
        <taxon>Viridiplantae</taxon>
        <taxon>Streptophyta</taxon>
        <taxon>Embryophyta</taxon>
        <taxon>Tracheophyta</taxon>
        <taxon>Spermatophyta</taxon>
        <taxon>Magnoliopsida</taxon>
        <taxon>eudicotyledons</taxon>
        <taxon>Gunneridae</taxon>
        <taxon>Pentapetalae</taxon>
        <taxon>rosids</taxon>
        <taxon>malvids</taxon>
        <taxon>Sapindales</taxon>
        <taxon>Sapindaceae</taxon>
        <taxon>Hippocastanoideae</taxon>
        <taxon>Acereae</taxon>
        <taxon>Dipteronia</taxon>
    </lineage>
</organism>
<gene>
    <name evidence="2" type="ORF">Ddye_030395</name>
</gene>
<sequence>MWGFTRNRRVGNWGRNWDSRKGIVSATVTEGEGGSSRQAGWKGGGMGNFRSPATRSVFEDNFRKVLQSHIITFEAKNPQINSGDENLIGKWKRRARNSQRGTDQKGNGSVSGKTKCTGVNGKNSVVSKNRGMFLTQRILQLLLIKKDRRVGLHRPAGHNECFCMERSRMEGIRVQLGFTGKLVVDCEGRSGGLGLFWTDKVNVSLLSFSRFHIDVRVTSGANEDWRFTGFYGHPEQDQRSHAWTLLKRLQ</sequence>
<dbReference type="EMBL" id="JANJYI010000009">
    <property type="protein sequence ID" value="KAK2635603.1"/>
    <property type="molecule type" value="Genomic_DNA"/>
</dbReference>
<reference evidence="2" key="1">
    <citation type="journal article" date="2023" name="Plant J.">
        <title>Genome sequences and population genomics provide insights into the demographic history, inbreeding, and mutation load of two 'living fossil' tree species of Dipteronia.</title>
        <authorList>
            <person name="Feng Y."/>
            <person name="Comes H.P."/>
            <person name="Chen J."/>
            <person name="Zhu S."/>
            <person name="Lu R."/>
            <person name="Zhang X."/>
            <person name="Li P."/>
            <person name="Qiu J."/>
            <person name="Olsen K.M."/>
            <person name="Qiu Y."/>
        </authorList>
    </citation>
    <scope>NUCLEOTIDE SEQUENCE</scope>
    <source>
        <strain evidence="2">KIB01</strain>
    </source>
</reference>
<feature type="compositionally biased region" description="Polar residues" evidence="1">
    <location>
        <begin position="98"/>
        <end position="114"/>
    </location>
</feature>
<comment type="caution">
    <text evidence="2">The sequence shown here is derived from an EMBL/GenBank/DDBJ whole genome shotgun (WGS) entry which is preliminary data.</text>
</comment>
<evidence type="ECO:0000313" key="3">
    <source>
        <dbReference type="Proteomes" id="UP001280121"/>
    </source>
</evidence>